<dbReference type="CDD" id="cd10960">
    <property type="entry name" value="CE4_NodB_like_1"/>
    <property type="match status" value="1"/>
</dbReference>
<dbReference type="RefSeq" id="WP_013849332.1">
    <property type="nucleotide sequence ID" value="NC_015594.1"/>
</dbReference>
<dbReference type="STRING" id="690566.Sphch_3511"/>
<evidence type="ECO:0000256" key="3">
    <source>
        <dbReference type="ARBA" id="ARBA00020071"/>
    </source>
</evidence>
<dbReference type="GO" id="GO:0005975">
    <property type="term" value="P:carbohydrate metabolic process"/>
    <property type="evidence" value="ECO:0007669"/>
    <property type="project" value="InterPro"/>
</dbReference>
<evidence type="ECO:0000313" key="8">
    <source>
        <dbReference type="Proteomes" id="UP000007150"/>
    </source>
</evidence>
<keyword evidence="5" id="KW-0812">Transmembrane</keyword>
<protein>
    <recommendedName>
        <fullName evidence="3">Chitooligosaccharide deacetylase</fullName>
    </recommendedName>
    <alternativeName>
        <fullName evidence="4">Nodulation protein B</fullName>
    </alternativeName>
</protein>
<evidence type="ECO:0000313" key="7">
    <source>
        <dbReference type="EMBL" id="AEG51102.1"/>
    </source>
</evidence>
<name>F6F3U0_SPHCR</name>
<accession>F6F3U0</accession>
<dbReference type="EMBL" id="CP002799">
    <property type="protein sequence ID" value="AEG51102.1"/>
    <property type="molecule type" value="Genomic_DNA"/>
</dbReference>
<dbReference type="Proteomes" id="UP000007150">
    <property type="component" value="Chromosome 2"/>
</dbReference>
<dbReference type="Gene3D" id="3.20.20.370">
    <property type="entry name" value="Glycoside hydrolase/deacetylase"/>
    <property type="match status" value="1"/>
</dbReference>
<evidence type="ECO:0000256" key="2">
    <source>
        <dbReference type="ARBA" id="ARBA00010973"/>
    </source>
</evidence>
<sequence precursor="true">MISTLKNRWRRFIREGWNRRLLGIGGACVAAMGAVMLLAAPHDPADHAHDKRPFDIAITVDDLSGNGNLPPGATRLAIADLYLHALKRHGVPDAYGLVNVGKLERDSDGAAVLDSWRRAGYSLGNHSYSHMNLNRAPSLEAWEADVVTGEQEIASRMEGAEWRYFRFPNMAAGRDKAQHDSAIAFLKERGYRIAEASVSFDDWAYSDAYARCLRTGDRAAIAAMKAQYLKGVDDGILRMKALSHAVYGRMIPQVLLTHLSAWGADTLPDVLARLDAAGAHYVSLPQAQRDPAYAGPDPWAGNQLLMDRAARQRKIDVEAIPRPRSPVDPKTLCR</sequence>
<reference evidence="7 8" key="1">
    <citation type="submission" date="2011-05" db="EMBL/GenBank/DDBJ databases">
        <title>Complete sequence of chromosome 2 of Sphingobium chlorophenolicum L-1.</title>
        <authorList>
            <consortium name="US DOE Joint Genome Institute"/>
            <person name="Lucas S."/>
            <person name="Han J."/>
            <person name="Lapidus A."/>
            <person name="Cheng J.-F."/>
            <person name="Goodwin L."/>
            <person name="Pitluck S."/>
            <person name="Peters L."/>
            <person name="Daligault H."/>
            <person name="Han C."/>
            <person name="Tapia R."/>
            <person name="Land M."/>
            <person name="Hauser L."/>
            <person name="Kyrpides N."/>
            <person name="Ivanova N."/>
            <person name="Pagani I."/>
            <person name="Turner P."/>
            <person name="Copley S."/>
            <person name="Woyke T."/>
        </authorList>
    </citation>
    <scope>NUCLEOTIDE SEQUENCE [LARGE SCALE GENOMIC DNA]</scope>
    <source>
        <strain evidence="7 8">L-1</strain>
    </source>
</reference>
<keyword evidence="5" id="KW-1133">Transmembrane helix</keyword>
<dbReference type="GO" id="GO:0016810">
    <property type="term" value="F:hydrolase activity, acting on carbon-nitrogen (but not peptide) bonds"/>
    <property type="evidence" value="ECO:0007669"/>
    <property type="project" value="InterPro"/>
</dbReference>
<keyword evidence="5" id="KW-0472">Membrane</keyword>
<evidence type="ECO:0000259" key="6">
    <source>
        <dbReference type="Pfam" id="PF01522"/>
    </source>
</evidence>
<evidence type="ECO:0000256" key="1">
    <source>
        <dbReference type="ARBA" id="ARBA00003236"/>
    </source>
</evidence>
<comment type="similarity">
    <text evidence="2">Belongs to the polysaccharide deacetylase family.</text>
</comment>
<dbReference type="KEGG" id="sch:Sphch_3511"/>
<gene>
    <name evidence="7" type="ORF">Sphch_3511</name>
</gene>
<feature type="transmembrane region" description="Helical" evidence="5">
    <location>
        <begin position="21"/>
        <end position="40"/>
    </location>
</feature>
<keyword evidence="8" id="KW-1185">Reference proteome</keyword>
<dbReference type="AlphaFoldDB" id="F6F3U0"/>
<dbReference type="InterPro" id="IPR002509">
    <property type="entry name" value="NODB_dom"/>
</dbReference>
<organism evidence="7 8">
    <name type="scientific">Sphingobium chlorophenolicum L-1</name>
    <dbReference type="NCBI Taxonomy" id="690566"/>
    <lineage>
        <taxon>Bacteria</taxon>
        <taxon>Pseudomonadati</taxon>
        <taxon>Pseudomonadota</taxon>
        <taxon>Alphaproteobacteria</taxon>
        <taxon>Sphingomonadales</taxon>
        <taxon>Sphingomonadaceae</taxon>
        <taxon>Sphingobium</taxon>
    </lineage>
</organism>
<dbReference type="Pfam" id="PF01522">
    <property type="entry name" value="Polysacc_deac_1"/>
    <property type="match status" value="1"/>
</dbReference>
<dbReference type="InterPro" id="IPR011330">
    <property type="entry name" value="Glyco_hydro/deAcase_b/a-brl"/>
</dbReference>
<feature type="domain" description="NodB homology" evidence="6">
    <location>
        <begin position="54"/>
        <end position="176"/>
    </location>
</feature>
<proteinExistence type="inferred from homology"/>
<comment type="function">
    <text evidence="1">Is involved in generating a small heat-stable compound (Nod), an acylated oligomer of N-acetylglucosamine, that stimulates mitosis in various plant protoplasts.</text>
</comment>
<evidence type="ECO:0000256" key="5">
    <source>
        <dbReference type="SAM" id="Phobius"/>
    </source>
</evidence>
<evidence type="ECO:0000256" key="4">
    <source>
        <dbReference type="ARBA" id="ARBA00032976"/>
    </source>
</evidence>
<dbReference type="SUPFAM" id="SSF88713">
    <property type="entry name" value="Glycoside hydrolase/deacetylase"/>
    <property type="match status" value="1"/>
</dbReference>
<dbReference type="HOGENOM" id="CLU_071828_0_0_5"/>